<feature type="region of interest" description="Disordered" evidence="1">
    <location>
        <begin position="627"/>
        <end position="651"/>
    </location>
</feature>
<dbReference type="InterPro" id="IPR012341">
    <property type="entry name" value="6hp_glycosidase-like_sf"/>
</dbReference>
<dbReference type="Pfam" id="PF19291">
    <property type="entry name" value="TREH_N"/>
    <property type="match status" value="1"/>
</dbReference>
<feature type="domain" description="GH15-like" evidence="2">
    <location>
        <begin position="230"/>
        <end position="610"/>
    </location>
</feature>
<dbReference type="InterPro" id="IPR011613">
    <property type="entry name" value="GH15-like"/>
</dbReference>
<evidence type="ECO:0000313" key="4">
    <source>
        <dbReference type="EMBL" id="NYJ34933.1"/>
    </source>
</evidence>
<feature type="domain" description="Trehalase-like N-terminal" evidence="3">
    <location>
        <begin position="10"/>
        <end position="146"/>
    </location>
</feature>
<accession>A0A7Z0EPA1</accession>
<sequence>MDGARPEPWIGGHAFLSDCATAALVAPDGTIDWMCAPRFDSPSLFAGILDTRRGGGWNLEVEGARPAVRRYVDGTLALETRWEGDGVSAVVTDLLAVRRSGSRLRNEGVLVRLVRCLSGRATVVSRVEAVPDYARRSAEWRPDGDGALRERSGPRLWATGEPRTAADGSVEYRQELAEGDTAAFALDYLGESGAADAATCEALVERTLEAWRSWSDRTRYDGAGAQHVRRSAVVLRGLLHEESGGLIAAPTTSLPEWPGEARNWDYRYVWHRDAALAVLAFLRLGHGAEARGYLDYLLRTFRRTPERLGPVHTVDGELPPEEVELDHLDGHVGTGPVRVGNGARGQNQIDVYGHVLDAALSYQQVVGDLTEHDLHGLWRIVTAARGLRSSLGHGPWESRGAPRHWTTSRVYLWVCLDRAVQLAELTGHRDPPPLDEWREEARSLRAEILERGIDSGSGAFVQSYGGDRVDGSLTRLPLVGFLPGRDPRVLRTLERLDAELGVGGDSGRDGDGAGDGSGSSGGDGDLLQRYHPVRTRDGLDTEEGAFLLCSFDMVSALVLAGRVEEAERRFARLCERSGPLGLLSEEMDADGTMLGNFPQAFSHLAQINAAINLDSAEDVEALRAWARRRSGGHAPAKDSRQATPSGREASA</sequence>
<dbReference type="Gene3D" id="1.50.10.10">
    <property type="match status" value="1"/>
</dbReference>
<evidence type="ECO:0000259" key="2">
    <source>
        <dbReference type="Pfam" id="PF00723"/>
    </source>
</evidence>
<comment type="caution">
    <text evidence="4">The sequence shown here is derived from an EMBL/GenBank/DDBJ whole genome shotgun (WGS) entry which is preliminary data.</text>
</comment>
<dbReference type="GO" id="GO:0004553">
    <property type="term" value="F:hydrolase activity, hydrolyzing O-glycosyl compounds"/>
    <property type="evidence" value="ECO:0007669"/>
    <property type="project" value="TreeGrafter"/>
</dbReference>
<dbReference type="SUPFAM" id="SSF48208">
    <property type="entry name" value="Six-hairpin glycosidases"/>
    <property type="match status" value="1"/>
</dbReference>
<dbReference type="PANTHER" id="PTHR31616">
    <property type="entry name" value="TREHALASE"/>
    <property type="match status" value="1"/>
</dbReference>
<evidence type="ECO:0000313" key="5">
    <source>
        <dbReference type="Proteomes" id="UP000572051"/>
    </source>
</evidence>
<dbReference type="RefSeq" id="WP_179823832.1">
    <property type="nucleotide sequence ID" value="NZ_JACCFS010000001.1"/>
</dbReference>
<feature type="compositionally biased region" description="Gly residues" evidence="1">
    <location>
        <begin position="513"/>
        <end position="524"/>
    </location>
</feature>
<protein>
    <submittedName>
        <fullName evidence="4">GH15 family glucan-1,4-alpha-glucosidase</fullName>
    </submittedName>
</protein>
<proteinExistence type="predicted"/>
<dbReference type="InterPro" id="IPR008928">
    <property type="entry name" value="6-hairpin_glycosidase_sf"/>
</dbReference>
<dbReference type="PANTHER" id="PTHR31616:SF0">
    <property type="entry name" value="GLUCAN 1,4-ALPHA-GLUCOSIDASE"/>
    <property type="match status" value="1"/>
</dbReference>
<organism evidence="4 5">
    <name type="scientific">Nocardiopsis aegyptia</name>
    <dbReference type="NCBI Taxonomy" id="220378"/>
    <lineage>
        <taxon>Bacteria</taxon>
        <taxon>Bacillati</taxon>
        <taxon>Actinomycetota</taxon>
        <taxon>Actinomycetes</taxon>
        <taxon>Streptosporangiales</taxon>
        <taxon>Nocardiopsidaceae</taxon>
        <taxon>Nocardiopsis</taxon>
    </lineage>
</organism>
<dbReference type="AlphaFoldDB" id="A0A7Z0EPA1"/>
<evidence type="ECO:0000256" key="1">
    <source>
        <dbReference type="SAM" id="MobiDB-lite"/>
    </source>
</evidence>
<feature type="region of interest" description="Disordered" evidence="1">
    <location>
        <begin position="501"/>
        <end position="527"/>
    </location>
</feature>
<dbReference type="InterPro" id="IPR045582">
    <property type="entry name" value="Trehalase-like_N"/>
</dbReference>
<dbReference type="Proteomes" id="UP000572051">
    <property type="component" value="Unassembled WGS sequence"/>
</dbReference>
<dbReference type="EMBL" id="JACCFS010000001">
    <property type="protein sequence ID" value="NYJ34933.1"/>
    <property type="molecule type" value="Genomic_DNA"/>
</dbReference>
<dbReference type="GO" id="GO:0005975">
    <property type="term" value="P:carbohydrate metabolic process"/>
    <property type="evidence" value="ECO:0007669"/>
    <property type="project" value="InterPro"/>
</dbReference>
<gene>
    <name evidence="4" type="ORF">HNR10_002814</name>
</gene>
<evidence type="ECO:0000259" key="3">
    <source>
        <dbReference type="Pfam" id="PF19291"/>
    </source>
</evidence>
<name>A0A7Z0EPA1_9ACTN</name>
<reference evidence="4 5" key="1">
    <citation type="submission" date="2020-07" db="EMBL/GenBank/DDBJ databases">
        <title>Sequencing the genomes of 1000 actinobacteria strains.</title>
        <authorList>
            <person name="Klenk H.-P."/>
        </authorList>
    </citation>
    <scope>NUCLEOTIDE SEQUENCE [LARGE SCALE GENOMIC DNA]</scope>
    <source>
        <strain evidence="4 5">DSM 44442</strain>
    </source>
</reference>
<dbReference type="Pfam" id="PF00723">
    <property type="entry name" value="Glyco_hydro_15"/>
    <property type="match status" value="1"/>
</dbReference>
<keyword evidence="5" id="KW-1185">Reference proteome</keyword>